<feature type="region of interest" description="Disordered" evidence="1">
    <location>
        <begin position="153"/>
        <end position="179"/>
    </location>
</feature>
<dbReference type="HOGENOM" id="CLU_478264_0_0_1"/>
<dbReference type="VEuPathDB" id="FungiDB:MYCFIDRAFT_174640"/>
<keyword evidence="3" id="KW-1185">Reference proteome</keyword>
<dbReference type="InterPro" id="IPR038883">
    <property type="entry name" value="AN11006-like"/>
</dbReference>
<sequence>MAAGFARTYLVPEHLILRLRPGFDVNSACLLGFRSSMGLTRDTAFGTLPHAFAETPILHRIGWHGHWYTDWAWHWISHSLASQTIAGVVHSRPHPLKTTSNGLTQLDNVRKWNSLGEIEKNASSSAKSVKDEVPPTDEEDAIVYTQERHHCRSIRAAEEHSSTSARSSSQSLEERLPNTNGVSSARALLRLVPRKHTELLAIKYPSPIETAYWLKLQKPSMSLPPRLFPFYDRRPNTDRTQLLTIHKLWLIQIADLLFRQNTLHAHKRNSTININSSASIGVTIESYTSRLERCPSSSSLNVAITFKESTTRCPFALIPEKEPAARILLGTSAETLNQEPHQPSKAPRPRPECTSLPFTQFAVMYQGHTTTMDQSPFFKLSPELRNLVYEYAVTQSDASVKLLEKQPGLTMTCRKIRQECLLLFYSLNTFRLEVPQNNSQALAQRLQSSTLHTDAGGERLRSIQKLAIIYHLSSLENQPVVPGCKNEGGWVRISETLAEMGFSKDQVVWKTQSTSFLDSSLGGNYLAYLAETARLRMYDHIIQKGWEEISDSMVAAKASSQTIWKLDRPS</sequence>
<dbReference type="OrthoDB" id="5413827at2759"/>
<dbReference type="PANTHER" id="PTHR42085:SF1">
    <property type="entry name" value="F-BOX DOMAIN-CONTAINING PROTEIN"/>
    <property type="match status" value="1"/>
</dbReference>
<dbReference type="PANTHER" id="PTHR42085">
    <property type="entry name" value="F-BOX DOMAIN-CONTAINING PROTEIN"/>
    <property type="match status" value="1"/>
</dbReference>
<accession>M3B167</accession>
<evidence type="ECO:0000313" key="3">
    <source>
        <dbReference type="Proteomes" id="UP000016932"/>
    </source>
</evidence>
<gene>
    <name evidence="2" type="ORF">MYCFIDRAFT_174640</name>
</gene>
<organism evidence="2 3">
    <name type="scientific">Pseudocercospora fijiensis (strain CIRAD86)</name>
    <name type="common">Black leaf streak disease fungus</name>
    <name type="synonym">Mycosphaerella fijiensis</name>
    <dbReference type="NCBI Taxonomy" id="383855"/>
    <lineage>
        <taxon>Eukaryota</taxon>
        <taxon>Fungi</taxon>
        <taxon>Dikarya</taxon>
        <taxon>Ascomycota</taxon>
        <taxon>Pezizomycotina</taxon>
        <taxon>Dothideomycetes</taxon>
        <taxon>Dothideomycetidae</taxon>
        <taxon>Mycosphaerellales</taxon>
        <taxon>Mycosphaerellaceae</taxon>
        <taxon>Pseudocercospora</taxon>
    </lineage>
</organism>
<dbReference type="KEGG" id="pfj:MYCFIDRAFT_174640"/>
<dbReference type="RefSeq" id="XP_007926468.1">
    <property type="nucleotide sequence ID" value="XM_007928277.1"/>
</dbReference>
<protein>
    <submittedName>
        <fullName evidence="2">Uncharacterized protein</fullName>
    </submittedName>
</protein>
<name>M3B167_PSEFD</name>
<dbReference type="Proteomes" id="UP000016932">
    <property type="component" value="Unassembled WGS sequence"/>
</dbReference>
<reference evidence="2 3" key="1">
    <citation type="journal article" date="2012" name="PLoS Pathog.">
        <title>Diverse lifestyles and strategies of plant pathogenesis encoded in the genomes of eighteen Dothideomycetes fungi.</title>
        <authorList>
            <person name="Ohm R.A."/>
            <person name="Feau N."/>
            <person name="Henrissat B."/>
            <person name="Schoch C.L."/>
            <person name="Horwitz B.A."/>
            <person name="Barry K.W."/>
            <person name="Condon B.J."/>
            <person name="Copeland A.C."/>
            <person name="Dhillon B."/>
            <person name="Glaser F."/>
            <person name="Hesse C.N."/>
            <person name="Kosti I."/>
            <person name="LaButti K."/>
            <person name="Lindquist E.A."/>
            <person name="Lucas S."/>
            <person name="Salamov A.A."/>
            <person name="Bradshaw R.E."/>
            <person name="Ciuffetti L."/>
            <person name="Hamelin R.C."/>
            <person name="Kema G.H.J."/>
            <person name="Lawrence C."/>
            <person name="Scott J.A."/>
            <person name="Spatafora J.W."/>
            <person name="Turgeon B.G."/>
            <person name="de Wit P.J.G.M."/>
            <person name="Zhong S."/>
            <person name="Goodwin S.B."/>
            <person name="Grigoriev I.V."/>
        </authorList>
    </citation>
    <scope>NUCLEOTIDE SEQUENCE [LARGE SCALE GENOMIC DNA]</scope>
    <source>
        <strain evidence="2 3">CIRAD86</strain>
    </source>
</reference>
<proteinExistence type="predicted"/>
<feature type="compositionally biased region" description="Low complexity" evidence="1">
    <location>
        <begin position="162"/>
        <end position="171"/>
    </location>
</feature>
<evidence type="ECO:0000256" key="1">
    <source>
        <dbReference type="SAM" id="MobiDB-lite"/>
    </source>
</evidence>
<evidence type="ECO:0000313" key="2">
    <source>
        <dbReference type="EMBL" id="EME83162.1"/>
    </source>
</evidence>
<dbReference type="AlphaFoldDB" id="M3B167"/>
<dbReference type="EMBL" id="KB446558">
    <property type="protein sequence ID" value="EME83162.1"/>
    <property type="molecule type" value="Genomic_DNA"/>
</dbReference>
<dbReference type="GeneID" id="19333224"/>